<dbReference type="SUPFAM" id="SSF117281">
    <property type="entry name" value="Kelch motif"/>
    <property type="match status" value="2"/>
</dbReference>
<keyword evidence="5" id="KW-0732">Signal</keyword>
<dbReference type="InterPro" id="IPR011333">
    <property type="entry name" value="SKP1/BTB/POZ_sf"/>
</dbReference>
<accession>A0A8S4G151</accession>
<dbReference type="Proteomes" id="UP000653454">
    <property type="component" value="Unassembled WGS sequence"/>
</dbReference>
<feature type="chain" id="PRO_5035794865" evidence="5">
    <location>
        <begin position="18"/>
        <end position="664"/>
    </location>
</feature>
<dbReference type="InterPro" id="IPR000210">
    <property type="entry name" value="BTB/POZ_dom"/>
</dbReference>
<evidence type="ECO:0000256" key="2">
    <source>
        <dbReference type="ARBA" id="ARBA00022737"/>
    </source>
</evidence>
<evidence type="ECO:0000256" key="4">
    <source>
        <dbReference type="SAM" id="MobiDB-lite"/>
    </source>
</evidence>
<evidence type="ECO:0000259" key="6">
    <source>
        <dbReference type="PROSITE" id="PS50097"/>
    </source>
</evidence>
<dbReference type="InterPro" id="IPR006652">
    <property type="entry name" value="Kelch_1"/>
</dbReference>
<evidence type="ECO:0000313" key="7">
    <source>
        <dbReference type="EMBL" id="CAG9134106.1"/>
    </source>
</evidence>
<proteinExistence type="predicted"/>
<comment type="caution">
    <text evidence="7">The sequence shown here is derived from an EMBL/GenBank/DDBJ whole genome shotgun (WGS) entry which is preliminary data.</text>
</comment>
<feature type="region of interest" description="Disordered" evidence="4">
    <location>
        <begin position="613"/>
        <end position="664"/>
    </location>
</feature>
<dbReference type="PANTHER" id="PTHR24412:SF489">
    <property type="entry name" value="RING FINGER DOMAIN AND KELCH REPEAT-CONTAINING PROTEIN DDB_G0271372"/>
    <property type="match status" value="1"/>
</dbReference>
<name>A0A8S4G151_PLUXY</name>
<dbReference type="Pfam" id="PF01344">
    <property type="entry name" value="Kelch_1"/>
    <property type="match status" value="3"/>
</dbReference>
<feature type="compositionally biased region" description="Basic and acidic residues" evidence="4">
    <location>
        <begin position="633"/>
        <end position="646"/>
    </location>
</feature>
<keyword evidence="8" id="KW-1185">Reference proteome</keyword>
<dbReference type="EMBL" id="CAJHNJ030000072">
    <property type="protein sequence ID" value="CAG9134106.1"/>
    <property type="molecule type" value="Genomic_DNA"/>
</dbReference>
<protein>
    <submittedName>
        <fullName evidence="7">(diamondback moth) hypothetical protein</fullName>
    </submittedName>
</protein>
<evidence type="ECO:0000313" key="8">
    <source>
        <dbReference type="Proteomes" id="UP000653454"/>
    </source>
</evidence>
<dbReference type="AlphaFoldDB" id="A0A8S4G151"/>
<evidence type="ECO:0000256" key="5">
    <source>
        <dbReference type="SAM" id="SignalP"/>
    </source>
</evidence>
<evidence type="ECO:0000256" key="1">
    <source>
        <dbReference type="ARBA" id="ARBA00022441"/>
    </source>
</evidence>
<feature type="signal peptide" evidence="5">
    <location>
        <begin position="1"/>
        <end position="17"/>
    </location>
</feature>
<reference evidence="7" key="1">
    <citation type="submission" date="2020-11" db="EMBL/GenBank/DDBJ databases">
        <authorList>
            <person name="Whiteford S."/>
        </authorList>
    </citation>
    <scope>NUCLEOTIDE SEQUENCE</scope>
</reference>
<dbReference type="PANTHER" id="PTHR24412">
    <property type="entry name" value="KELCH PROTEIN"/>
    <property type="match status" value="1"/>
</dbReference>
<gene>
    <name evidence="7" type="ORF">PLXY2_LOCUS12332</name>
</gene>
<dbReference type="Gene3D" id="3.30.710.10">
    <property type="entry name" value="Potassium Channel Kv1.1, Chain A"/>
    <property type="match status" value="1"/>
</dbReference>
<dbReference type="InterPro" id="IPR015915">
    <property type="entry name" value="Kelch-typ_b-propeller"/>
</dbReference>
<dbReference type="Pfam" id="PF00651">
    <property type="entry name" value="BTB"/>
    <property type="match status" value="1"/>
</dbReference>
<dbReference type="SUPFAM" id="SSF54695">
    <property type="entry name" value="POZ domain"/>
    <property type="match status" value="1"/>
</dbReference>
<dbReference type="SMART" id="SM00612">
    <property type="entry name" value="Kelch"/>
    <property type="match status" value="6"/>
</dbReference>
<keyword evidence="3" id="KW-0009">Actin-binding</keyword>
<keyword evidence="1" id="KW-0880">Kelch repeat</keyword>
<sequence length="664" mass="67944">MWPAAVLEGGWAARVLAALHALRLAGLGCDATLAAACGLQLPAHRALLAAAAPRLLQDQPGPLIRIDAPAAAVRELLDFIYTGRLRAASGAAARGLYVAAARMRVEAARSALAARLLRALTPADCLAVRALPGLGGGQRALVDAYIAEHFDEVLSAGGLGGVRALRVELLRESSAHDGEESPSMLAAAALAWTRAALQDSHHDLEGLCARGHMLYVDAGGALRDCAELGGGAGEGAALREYRQAAARRAPPAPPAPAAPPAGDDWAVLAARRAPPRATRALLALGGEVVAVHITWRAEGGGGVARGAPLPPAGAGAGPGEARAALARPRCALGGATLGGKLLVLGGYDRAQALRSVEVYDPASNTWAAGPELSVARARCPAARLGGAVYALGGSDGLAELDSVDVLAEGGRRWEAAPRMPGARSHAAAAAHEAGGALYCVGGWAAGVPLRAVCRLRGGRWEPAPALRTGRSQLAAAAWRGALWALGGCDAWHCLASTELLPLDRDDAEWIEGPALPTARRSVGGAVCWGALVSAGGSDGACSLRRTDWLPPPPAAAAAWLPGPPLREPRAAPALLALDEVLYAVGGFSGQHFLSSVECLYELAGEWTALRDARPPRHLPAQPVGNKLQELTLGEEKTETNGRKEIETETNGEIEGDGGAAPAQV</sequence>
<keyword evidence="2" id="KW-0677">Repeat</keyword>
<dbReference type="PROSITE" id="PS50097">
    <property type="entry name" value="BTB"/>
    <property type="match status" value="1"/>
</dbReference>
<evidence type="ECO:0000256" key="3">
    <source>
        <dbReference type="ARBA" id="ARBA00023203"/>
    </source>
</evidence>
<organism evidence="7 8">
    <name type="scientific">Plutella xylostella</name>
    <name type="common">Diamondback moth</name>
    <name type="synonym">Plutella maculipennis</name>
    <dbReference type="NCBI Taxonomy" id="51655"/>
    <lineage>
        <taxon>Eukaryota</taxon>
        <taxon>Metazoa</taxon>
        <taxon>Ecdysozoa</taxon>
        <taxon>Arthropoda</taxon>
        <taxon>Hexapoda</taxon>
        <taxon>Insecta</taxon>
        <taxon>Pterygota</taxon>
        <taxon>Neoptera</taxon>
        <taxon>Endopterygota</taxon>
        <taxon>Lepidoptera</taxon>
        <taxon>Glossata</taxon>
        <taxon>Ditrysia</taxon>
        <taxon>Yponomeutoidea</taxon>
        <taxon>Plutellidae</taxon>
        <taxon>Plutella</taxon>
    </lineage>
</organism>
<dbReference type="SMART" id="SM00225">
    <property type="entry name" value="BTB"/>
    <property type="match status" value="1"/>
</dbReference>
<feature type="domain" description="BTB" evidence="6">
    <location>
        <begin position="29"/>
        <end position="89"/>
    </location>
</feature>
<dbReference type="Gene3D" id="2.120.10.80">
    <property type="entry name" value="Kelch-type beta propeller"/>
    <property type="match status" value="2"/>
</dbReference>
<dbReference type="GO" id="GO:0003779">
    <property type="term" value="F:actin binding"/>
    <property type="evidence" value="ECO:0007669"/>
    <property type="project" value="UniProtKB-KW"/>
</dbReference>